<feature type="compositionally biased region" description="Basic and acidic residues" evidence="1">
    <location>
        <begin position="266"/>
        <end position="282"/>
    </location>
</feature>
<name>A0AAE3GP90_9CYAN</name>
<dbReference type="AlphaFoldDB" id="A0AAE3GP90"/>
<accession>A0AAE3GP90</accession>
<organism evidence="3 4">
    <name type="scientific">Limnofasciculus baicalensis BBK-W-15</name>
    <dbReference type="NCBI Taxonomy" id="2699891"/>
    <lineage>
        <taxon>Bacteria</taxon>
        <taxon>Bacillati</taxon>
        <taxon>Cyanobacteriota</taxon>
        <taxon>Cyanophyceae</taxon>
        <taxon>Coleofasciculales</taxon>
        <taxon>Coleofasciculaceae</taxon>
        <taxon>Limnofasciculus</taxon>
        <taxon>Limnofasciculus baicalensis</taxon>
    </lineage>
</organism>
<protein>
    <submittedName>
        <fullName evidence="3">Uncharacterized protein</fullName>
    </submittedName>
</protein>
<feature type="transmembrane region" description="Helical" evidence="2">
    <location>
        <begin position="12"/>
        <end position="44"/>
    </location>
</feature>
<reference evidence="3" key="1">
    <citation type="submission" date="2022-06" db="EMBL/GenBank/DDBJ databases">
        <title>New cyanobacteria of genus Symplocastrum in benthos of Lake Baikal.</title>
        <authorList>
            <person name="Sorokovikova E."/>
            <person name="Tikhonova I."/>
            <person name="Krasnopeev A."/>
            <person name="Evseev P."/>
            <person name="Gladkikh A."/>
            <person name="Belykh O."/>
        </authorList>
    </citation>
    <scope>NUCLEOTIDE SEQUENCE</scope>
    <source>
        <strain evidence="3">BBK-W-15</strain>
    </source>
</reference>
<evidence type="ECO:0000256" key="1">
    <source>
        <dbReference type="SAM" id="MobiDB-lite"/>
    </source>
</evidence>
<evidence type="ECO:0000256" key="2">
    <source>
        <dbReference type="SAM" id="Phobius"/>
    </source>
</evidence>
<keyword evidence="2" id="KW-0812">Transmembrane</keyword>
<keyword evidence="2" id="KW-0472">Membrane</keyword>
<comment type="caution">
    <text evidence="3">The sequence shown here is derived from an EMBL/GenBank/DDBJ whole genome shotgun (WGS) entry which is preliminary data.</text>
</comment>
<proteinExistence type="predicted"/>
<evidence type="ECO:0000313" key="4">
    <source>
        <dbReference type="Proteomes" id="UP001204953"/>
    </source>
</evidence>
<dbReference type="RefSeq" id="WP_254010307.1">
    <property type="nucleotide sequence ID" value="NZ_JAMZMM010000016.1"/>
</dbReference>
<sequence length="302" mass="34008">MTGKVIDNSANGILILLLPVAFAAIVLFEAWPYLLALLIVTIIIKVWQQYQWRQWSQEVNPFFNQLIKDNQGCLTALDLAMKARISGAAAEVYLNKKAEEFGAKRQVYEDKGTVYYFLTASALGSLFESSEPPLDRERESLTNQAPKLVDILSDSDEVSEGSELASTYSIDSVIDSVESQGDFLTQVKQKLFGDEDDGNELERAYSIEKIKQEGDFLTQVKKHLFSDDDDQLEENEPEVANEIPQSLIQSELAKRLDVHSSTVGKRKSDSDFSDWSKSKDPDGIAWKYSSETKEFLPLNENQ</sequence>
<evidence type="ECO:0000313" key="3">
    <source>
        <dbReference type="EMBL" id="MCP2727491.1"/>
    </source>
</evidence>
<dbReference type="EMBL" id="JAMZMM010000016">
    <property type="protein sequence ID" value="MCP2727491.1"/>
    <property type="molecule type" value="Genomic_DNA"/>
</dbReference>
<keyword evidence="4" id="KW-1185">Reference proteome</keyword>
<dbReference type="Proteomes" id="UP001204953">
    <property type="component" value="Unassembled WGS sequence"/>
</dbReference>
<keyword evidence="2" id="KW-1133">Transmembrane helix</keyword>
<feature type="region of interest" description="Disordered" evidence="1">
    <location>
        <begin position="258"/>
        <end position="284"/>
    </location>
</feature>
<gene>
    <name evidence="3" type="ORF">NJ959_03255</name>
</gene>